<dbReference type="PANTHER" id="PTHR43537:SF5">
    <property type="entry name" value="UXU OPERON TRANSCRIPTIONAL REGULATOR"/>
    <property type="match status" value="1"/>
</dbReference>
<dbReference type="Gene3D" id="1.20.120.530">
    <property type="entry name" value="GntR ligand-binding domain-like"/>
    <property type="match status" value="1"/>
</dbReference>
<dbReference type="InterPro" id="IPR011711">
    <property type="entry name" value="GntR_C"/>
</dbReference>
<dbReference type="RefSeq" id="WP_377398192.1">
    <property type="nucleotide sequence ID" value="NZ_JBHUEQ010000010.1"/>
</dbReference>
<dbReference type="SMART" id="SM00895">
    <property type="entry name" value="FCD"/>
    <property type="match status" value="1"/>
</dbReference>
<dbReference type="Pfam" id="PF00392">
    <property type="entry name" value="GntR"/>
    <property type="match status" value="1"/>
</dbReference>
<evidence type="ECO:0000313" key="5">
    <source>
        <dbReference type="EMBL" id="MFD1745119.1"/>
    </source>
</evidence>
<dbReference type="SUPFAM" id="SSF46785">
    <property type="entry name" value="Winged helix' DNA-binding domain"/>
    <property type="match status" value="1"/>
</dbReference>
<protein>
    <submittedName>
        <fullName evidence="5">FadR/GntR family transcriptional regulator</fullName>
    </submittedName>
</protein>
<dbReference type="PRINTS" id="PR00035">
    <property type="entry name" value="HTHGNTR"/>
</dbReference>
<keyword evidence="2" id="KW-0238">DNA-binding</keyword>
<dbReference type="EMBL" id="JBHUEQ010000010">
    <property type="protein sequence ID" value="MFD1745119.1"/>
    <property type="molecule type" value="Genomic_DNA"/>
</dbReference>
<dbReference type="InterPro" id="IPR036388">
    <property type="entry name" value="WH-like_DNA-bd_sf"/>
</dbReference>
<reference evidence="6" key="1">
    <citation type="journal article" date="2019" name="Int. J. Syst. Evol. Microbiol.">
        <title>The Global Catalogue of Microorganisms (GCM) 10K type strain sequencing project: providing services to taxonomists for standard genome sequencing and annotation.</title>
        <authorList>
            <consortium name="The Broad Institute Genomics Platform"/>
            <consortium name="The Broad Institute Genome Sequencing Center for Infectious Disease"/>
            <person name="Wu L."/>
            <person name="Ma J."/>
        </authorList>
    </citation>
    <scope>NUCLEOTIDE SEQUENCE [LARGE SCALE GENOMIC DNA]</scope>
    <source>
        <strain evidence="6">CG52</strain>
    </source>
</reference>
<dbReference type="CDD" id="cd07377">
    <property type="entry name" value="WHTH_GntR"/>
    <property type="match status" value="1"/>
</dbReference>
<keyword evidence="3" id="KW-0804">Transcription</keyword>
<feature type="domain" description="HTH gntR-type" evidence="4">
    <location>
        <begin position="12"/>
        <end position="80"/>
    </location>
</feature>
<dbReference type="Pfam" id="PF07729">
    <property type="entry name" value="FCD"/>
    <property type="match status" value="1"/>
</dbReference>
<keyword evidence="6" id="KW-1185">Reference proteome</keyword>
<evidence type="ECO:0000313" key="6">
    <source>
        <dbReference type="Proteomes" id="UP001597322"/>
    </source>
</evidence>
<comment type="caution">
    <text evidence="5">The sequence shown here is derived from an EMBL/GenBank/DDBJ whole genome shotgun (WGS) entry which is preliminary data.</text>
</comment>
<organism evidence="5 6">
    <name type="scientific">Rhizobium helianthi</name>
    <dbReference type="NCBI Taxonomy" id="1132695"/>
    <lineage>
        <taxon>Bacteria</taxon>
        <taxon>Pseudomonadati</taxon>
        <taxon>Pseudomonadota</taxon>
        <taxon>Alphaproteobacteria</taxon>
        <taxon>Hyphomicrobiales</taxon>
        <taxon>Rhizobiaceae</taxon>
        <taxon>Rhizobium/Agrobacterium group</taxon>
        <taxon>Rhizobium</taxon>
    </lineage>
</organism>
<evidence type="ECO:0000256" key="1">
    <source>
        <dbReference type="ARBA" id="ARBA00023015"/>
    </source>
</evidence>
<dbReference type="PANTHER" id="PTHR43537">
    <property type="entry name" value="TRANSCRIPTIONAL REGULATOR, GNTR FAMILY"/>
    <property type="match status" value="1"/>
</dbReference>
<evidence type="ECO:0000256" key="3">
    <source>
        <dbReference type="ARBA" id="ARBA00023163"/>
    </source>
</evidence>
<evidence type="ECO:0000256" key="2">
    <source>
        <dbReference type="ARBA" id="ARBA00023125"/>
    </source>
</evidence>
<sequence length="253" mass="28705">MVHKMVHVSLPPDNANYALEKLRTLLAEGQFGADGKLPTERMLSEVLGVGRRAIRRALEVLEAEGEVWRRQGSGTYVGPRPETIASGVDKLVAGTDFMEIMEVRLRIEPQLAQLAALRAKPSELVRMRELARKIRETEDADARELWDGALHRQIAQSARNQLFLTIFDVMNHVRQDEVWQSVRERARTGTAITMAYAQHEDIIDAIEARDPAMACEAMRRHLLMLQERLIRETSLDHILPEEKTAELSEQPGN</sequence>
<dbReference type="SUPFAM" id="SSF48008">
    <property type="entry name" value="GntR ligand-binding domain-like"/>
    <property type="match status" value="1"/>
</dbReference>
<accession>A0ABW4M1Q0</accession>
<dbReference type="Proteomes" id="UP001597322">
    <property type="component" value="Unassembled WGS sequence"/>
</dbReference>
<evidence type="ECO:0000259" key="4">
    <source>
        <dbReference type="PROSITE" id="PS50949"/>
    </source>
</evidence>
<dbReference type="InterPro" id="IPR000524">
    <property type="entry name" value="Tscrpt_reg_HTH_GntR"/>
</dbReference>
<dbReference type="InterPro" id="IPR008920">
    <property type="entry name" value="TF_FadR/GntR_C"/>
</dbReference>
<dbReference type="InterPro" id="IPR036390">
    <property type="entry name" value="WH_DNA-bd_sf"/>
</dbReference>
<dbReference type="Gene3D" id="1.10.10.10">
    <property type="entry name" value="Winged helix-like DNA-binding domain superfamily/Winged helix DNA-binding domain"/>
    <property type="match status" value="1"/>
</dbReference>
<gene>
    <name evidence="5" type="ORF">ACFSE1_06565</name>
</gene>
<dbReference type="SMART" id="SM00345">
    <property type="entry name" value="HTH_GNTR"/>
    <property type="match status" value="1"/>
</dbReference>
<dbReference type="PROSITE" id="PS50949">
    <property type="entry name" value="HTH_GNTR"/>
    <property type="match status" value="1"/>
</dbReference>
<name>A0ABW4M1Q0_9HYPH</name>
<proteinExistence type="predicted"/>
<keyword evidence="1" id="KW-0805">Transcription regulation</keyword>